<dbReference type="SUPFAM" id="SSF49313">
    <property type="entry name" value="Cadherin-like"/>
    <property type="match status" value="1"/>
</dbReference>
<dbReference type="OrthoDB" id="6252479at2759"/>
<dbReference type="GO" id="GO:0005886">
    <property type="term" value="C:plasma membrane"/>
    <property type="evidence" value="ECO:0007669"/>
    <property type="project" value="TreeGrafter"/>
</dbReference>
<dbReference type="CDD" id="cd11304">
    <property type="entry name" value="Cadherin_repeat"/>
    <property type="match status" value="1"/>
</dbReference>
<evidence type="ECO:0000256" key="2">
    <source>
        <dbReference type="ARBA" id="ARBA00022692"/>
    </source>
</evidence>
<dbReference type="GO" id="GO:0005509">
    <property type="term" value="F:calcium ion binding"/>
    <property type="evidence" value="ECO:0007669"/>
    <property type="project" value="UniProtKB-UniRule"/>
</dbReference>
<keyword evidence="5" id="KW-0106">Calcium</keyword>
<feature type="domain" description="Cadherin" evidence="7">
    <location>
        <begin position="6"/>
        <end position="90"/>
    </location>
</feature>
<organism evidence="8 9">
    <name type="scientific">Protopolystoma xenopodis</name>
    <dbReference type="NCBI Taxonomy" id="117903"/>
    <lineage>
        <taxon>Eukaryota</taxon>
        <taxon>Metazoa</taxon>
        <taxon>Spiralia</taxon>
        <taxon>Lophotrochozoa</taxon>
        <taxon>Platyhelminthes</taxon>
        <taxon>Monogenea</taxon>
        <taxon>Polyopisthocotylea</taxon>
        <taxon>Polystomatidea</taxon>
        <taxon>Polystomatidae</taxon>
        <taxon>Protopolystoma</taxon>
    </lineage>
</organism>
<keyword evidence="9" id="KW-1185">Reference proteome</keyword>
<reference evidence="8" key="1">
    <citation type="submission" date="2018-11" db="EMBL/GenBank/DDBJ databases">
        <authorList>
            <consortium name="Pathogen Informatics"/>
        </authorList>
    </citation>
    <scope>NUCLEOTIDE SEQUENCE</scope>
</reference>
<evidence type="ECO:0000256" key="3">
    <source>
        <dbReference type="ARBA" id="ARBA00022989"/>
    </source>
</evidence>
<keyword evidence="3 6" id="KW-1133">Transmembrane helix</keyword>
<evidence type="ECO:0000256" key="6">
    <source>
        <dbReference type="SAM" id="Phobius"/>
    </source>
</evidence>
<dbReference type="PROSITE" id="PS50268">
    <property type="entry name" value="CADHERIN_2"/>
    <property type="match status" value="1"/>
</dbReference>
<dbReference type="PANTHER" id="PTHR24028:SF328">
    <property type="entry name" value="CADHERIN-3"/>
    <property type="match status" value="1"/>
</dbReference>
<evidence type="ECO:0000313" key="9">
    <source>
        <dbReference type="Proteomes" id="UP000784294"/>
    </source>
</evidence>
<keyword evidence="4" id="KW-0325">Glycoprotein</keyword>
<feature type="transmembrane region" description="Helical" evidence="6">
    <location>
        <begin position="135"/>
        <end position="160"/>
    </location>
</feature>
<keyword evidence="6" id="KW-0472">Membrane</keyword>
<dbReference type="GO" id="GO:0007156">
    <property type="term" value="P:homophilic cell adhesion via plasma membrane adhesion molecules"/>
    <property type="evidence" value="ECO:0007669"/>
    <property type="project" value="InterPro"/>
</dbReference>
<dbReference type="Proteomes" id="UP000784294">
    <property type="component" value="Unassembled WGS sequence"/>
</dbReference>
<evidence type="ECO:0000259" key="7">
    <source>
        <dbReference type="PROSITE" id="PS50268"/>
    </source>
</evidence>
<dbReference type="EMBL" id="CAAALY010270327">
    <property type="protein sequence ID" value="VEL41650.1"/>
    <property type="molecule type" value="Genomic_DNA"/>
</dbReference>
<dbReference type="SMART" id="SM00112">
    <property type="entry name" value="CA"/>
    <property type="match status" value="1"/>
</dbReference>
<evidence type="ECO:0000256" key="4">
    <source>
        <dbReference type="ARBA" id="ARBA00023180"/>
    </source>
</evidence>
<protein>
    <recommendedName>
        <fullName evidence="7">Cadherin domain-containing protein</fullName>
    </recommendedName>
</protein>
<dbReference type="PANTHER" id="PTHR24028">
    <property type="entry name" value="CADHERIN-87A"/>
    <property type="match status" value="1"/>
</dbReference>
<dbReference type="InterPro" id="IPR002126">
    <property type="entry name" value="Cadherin-like_dom"/>
</dbReference>
<name>A0A448XPF8_9PLAT</name>
<evidence type="ECO:0000256" key="1">
    <source>
        <dbReference type="ARBA" id="ARBA00004167"/>
    </source>
</evidence>
<evidence type="ECO:0000313" key="8">
    <source>
        <dbReference type="EMBL" id="VEL41650.1"/>
    </source>
</evidence>
<accession>A0A448XPF8</accession>
<dbReference type="AlphaFoldDB" id="A0A448XPF8"/>
<gene>
    <name evidence="8" type="ORF">PXEA_LOCUS35090</name>
</gene>
<dbReference type="Gene3D" id="2.60.40.60">
    <property type="entry name" value="Cadherins"/>
    <property type="match status" value="1"/>
</dbReference>
<dbReference type="InterPro" id="IPR015919">
    <property type="entry name" value="Cadherin-like_sf"/>
</dbReference>
<comment type="caution">
    <text evidence="8">The sequence shown here is derived from an EMBL/GenBank/DDBJ whole genome shotgun (WGS) entry which is preliminary data.</text>
</comment>
<keyword evidence="2 6" id="KW-0812">Transmembrane</keyword>
<comment type="subcellular location">
    <subcellularLocation>
        <location evidence="1">Membrane</location>
        <topology evidence="1">Single-pass membrane protein</topology>
    </subcellularLocation>
</comment>
<dbReference type="InterPro" id="IPR050174">
    <property type="entry name" value="Protocadherin/Cadherin-CA"/>
</dbReference>
<evidence type="ECO:0000256" key="5">
    <source>
        <dbReference type="PROSITE-ProRule" id="PRU00043"/>
    </source>
</evidence>
<proteinExistence type="predicted"/>
<dbReference type="Pfam" id="PF00028">
    <property type="entry name" value="Cadherin"/>
    <property type="match status" value="1"/>
</dbReference>
<sequence>MFFTVQIQATDKDAGQNGSLEFLLAGGNEQKLFDLNRVTGGLSFTGAVTSYAIGRHVLVVEARDRGQPPLVAQARLQVEVDASEPISPKLLEASKLTKASYTEFGWSPYDGADSGVGGSASGRSGGDSSGRAVNLYIIIAIVVASFVISTVLLTSICLVLRRARRDGQYRQVMRRQPAYISASITGDDVNVIPDQLMPTDGGRVRPDGSCIEDRLAGGCCSVKPRFIYESTGQIPFILDRSTSSRKSRKEYN</sequence>